<dbReference type="EMBL" id="FOXA01000001">
    <property type="protein sequence ID" value="SFO91207.1"/>
    <property type="molecule type" value="Genomic_DNA"/>
</dbReference>
<organism evidence="1 2">
    <name type="scientific">Tranquillimonas alkanivorans</name>
    <dbReference type="NCBI Taxonomy" id="441119"/>
    <lineage>
        <taxon>Bacteria</taxon>
        <taxon>Pseudomonadati</taxon>
        <taxon>Pseudomonadota</taxon>
        <taxon>Alphaproteobacteria</taxon>
        <taxon>Rhodobacterales</taxon>
        <taxon>Roseobacteraceae</taxon>
        <taxon>Tranquillimonas</taxon>
    </lineage>
</organism>
<dbReference type="GO" id="GO:0006355">
    <property type="term" value="P:regulation of DNA-templated transcription"/>
    <property type="evidence" value="ECO:0007669"/>
    <property type="project" value="InterPro"/>
</dbReference>
<name>A0A1I5L1Q2_9RHOB</name>
<evidence type="ECO:0000313" key="1">
    <source>
        <dbReference type="EMBL" id="SFO91207.1"/>
    </source>
</evidence>
<dbReference type="OrthoDB" id="10005867at2"/>
<dbReference type="AlphaFoldDB" id="A0A1I5L1Q2"/>
<evidence type="ECO:0008006" key="3">
    <source>
        <dbReference type="Google" id="ProtNLM"/>
    </source>
</evidence>
<dbReference type="STRING" id="441119.SAMN04488047_101417"/>
<keyword evidence="2" id="KW-1185">Reference proteome</keyword>
<sequence>MKMDEFKDTIGASRREIENWLNRVDPFLSTFEPTRRGIPREYTKENVIELAFIAAFIRAGLELQSASAYARTMLRHYRNKEVRAWVAFPAGDAASSKATDDISGTDFAALAARSDRSAVTVIHVSAVFEKIERLFARAA</sequence>
<gene>
    <name evidence="1" type="ORF">SAMN04488047_101417</name>
</gene>
<dbReference type="RefSeq" id="WP_093416986.1">
    <property type="nucleotide sequence ID" value="NZ_FOXA01000001.1"/>
</dbReference>
<proteinExistence type="predicted"/>
<accession>A0A1I5L1Q2</accession>
<dbReference type="GO" id="GO:0003677">
    <property type="term" value="F:DNA binding"/>
    <property type="evidence" value="ECO:0007669"/>
    <property type="project" value="InterPro"/>
</dbReference>
<protein>
    <recommendedName>
        <fullName evidence="3">MerR HTH family regulatory protein</fullName>
    </recommendedName>
</protein>
<dbReference type="Proteomes" id="UP000199356">
    <property type="component" value="Unassembled WGS sequence"/>
</dbReference>
<reference evidence="1 2" key="1">
    <citation type="submission" date="2016-10" db="EMBL/GenBank/DDBJ databases">
        <authorList>
            <person name="de Groot N.N."/>
        </authorList>
    </citation>
    <scope>NUCLEOTIDE SEQUENCE [LARGE SCALE GENOMIC DNA]</scope>
    <source>
        <strain evidence="1 2">DSM 19547</strain>
    </source>
</reference>
<evidence type="ECO:0000313" key="2">
    <source>
        <dbReference type="Proteomes" id="UP000199356"/>
    </source>
</evidence>